<evidence type="ECO:0000256" key="4">
    <source>
        <dbReference type="ARBA" id="ARBA00023136"/>
    </source>
</evidence>
<keyword evidence="3 5" id="KW-1133">Transmembrane helix</keyword>
<accession>A0A285NLT5</accession>
<comment type="subcellular location">
    <subcellularLocation>
        <location evidence="1">Membrane</location>
        <topology evidence="1">Multi-pass membrane protein</topology>
    </subcellularLocation>
</comment>
<organism evidence="6 7">
    <name type="scientific">Cohaesibacter gelatinilyticus</name>
    <dbReference type="NCBI Taxonomy" id="372072"/>
    <lineage>
        <taxon>Bacteria</taxon>
        <taxon>Pseudomonadati</taxon>
        <taxon>Pseudomonadota</taxon>
        <taxon>Alphaproteobacteria</taxon>
        <taxon>Hyphomicrobiales</taxon>
        <taxon>Cohaesibacteraceae</taxon>
    </lineage>
</organism>
<dbReference type="Proteomes" id="UP000219439">
    <property type="component" value="Unassembled WGS sequence"/>
</dbReference>
<evidence type="ECO:0000256" key="2">
    <source>
        <dbReference type="ARBA" id="ARBA00022692"/>
    </source>
</evidence>
<dbReference type="GO" id="GO:0016020">
    <property type="term" value="C:membrane"/>
    <property type="evidence" value="ECO:0007669"/>
    <property type="project" value="UniProtKB-SubCell"/>
</dbReference>
<evidence type="ECO:0000256" key="1">
    <source>
        <dbReference type="ARBA" id="ARBA00004141"/>
    </source>
</evidence>
<evidence type="ECO:0000256" key="3">
    <source>
        <dbReference type="ARBA" id="ARBA00022989"/>
    </source>
</evidence>
<name>A0A285NLT5_9HYPH</name>
<dbReference type="InterPro" id="IPR002657">
    <property type="entry name" value="BilAc:Na_symport/Acr3"/>
</dbReference>
<feature type="transmembrane region" description="Helical" evidence="5">
    <location>
        <begin position="104"/>
        <end position="126"/>
    </location>
</feature>
<keyword evidence="2 5" id="KW-0812">Transmembrane</keyword>
<dbReference type="AlphaFoldDB" id="A0A285NLT5"/>
<protein>
    <submittedName>
        <fullName evidence="6">Bile acid:Na+ symporter, BASS family</fullName>
    </submittedName>
</protein>
<evidence type="ECO:0000313" key="6">
    <source>
        <dbReference type="EMBL" id="SNZ08601.1"/>
    </source>
</evidence>
<dbReference type="OrthoDB" id="7262824at2"/>
<feature type="transmembrane region" description="Helical" evidence="5">
    <location>
        <begin position="70"/>
        <end position="98"/>
    </location>
</feature>
<reference evidence="6 7" key="1">
    <citation type="submission" date="2017-09" db="EMBL/GenBank/DDBJ databases">
        <authorList>
            <person name="Ehlers B."/>
            <person name="Leendertz F.H."/>
        </authorList>
    </citation>
    <scope>NUCLEOTIDE SEQUENCE [LARGE SCALE GENOMIC DNA]</scope>
    <source>
        <strain evidence="6 7">DSM 18289</strain>
    </source>
</reference>
<feature type="transmembrane region" description="Helical" evidence="5">
    <location>
        <begin position="172"/>
        <end position="190"/>
    </location>
</feature>
<feature type="transmembrane region" description="Helical" evidence="5">
    <location>
        <begin position="230"/>
        <end position="255"/>
    </location>
</feature>
<dbReference type="EMBL" id="OBEL01000001">
    <property type="protein sequence ID" value="SNZ08601.1"/>
    <property type="molecule type" value="Genomic_DNA"/>
</dbReference>
<dbReference type="RefSeq" id="WP_097152866.1">
    <property type="nucleotide sequence ID" value="NZ_OBEL01000001.1"/>
</dbReference>
<feature type="transmembrane region" description="Helical" evidence="5">
    <location>
        <begin position="289"/>
        <end position="312"/>
    </location>
</feature>
<keyword evidence="7" id="KW-1185">Reference proteome</keyword>
<feature type="transmembrane region" description="Helical" evidence="5">
    <location>
        <begin position="133"/>
        <end position="152"/>
    </location>
</feature>
<dbReference type="InterPro" id="IPR038770">
    <property type="entry name" value="Na+/solute_symporter_sf"/>
</dbReference>
<gene>
    <name evidence="6" type="ORF">SAMN06265368_1743</name>
</gene>
<sequence length="318" mass="34887">MTILNILIYPLRRAGEHGALALALSLLIGLAFPALAAYVKPHLREIIILLLVSSFLRVEPDALRQVTRRPLMIILGTIWLLIAMPFILFGLFIALGLPQSHPDLIVILLLTVTAPPVMSAPAMAYVLGLNGAISLSVMILSMLCVPITAPIITDWLMPGLLPISALQLSGQLAIILMGSWITAQILKIFLTQSHLTRYKTEIDGLNVFLLFFFAVSLMDDVGDHFITQPVFALLMTMATFVLAFFQIGITMLAFAPFGSEKAWPLALSVGNRNMGMMVVAIGSQMPDASWLWFALGQFPIYMLPLILTPILAPKRRRG</sequence>
<evidence type="ECO:0000256" key="5">
    <source>
        <dbReference type="SAM" id="Phobius"/>
    </source>
</evidence>
<dbReference type="Gene3D" id="1.20.1530.20">
    <property type="match status" value="1"/>
</dbReference>
<proteinExistence type="predicted"/>
<dbReference type="Pfam" id="PF01758">
    <property type="entry name" value="SBF"/>
    <property type="match status" value="1"/>
</dbReference>
<keyword evidence="4 5" id="KW-0472">Membrane</keyword>
<evidence type="ECO:0000313" key="7">
    <source>
        <dbReference type="Proteomes" id="UP000219439"/>
    </source>
</evidence>